<sequence length="127" mass="13792">MWQYEQTAETTASRDAVWQCWSDVRAWPEWNPGLASIAIDGPFQPGTAFTMTALDGDDVRLRLVDVVPGELFVDEHRVQPLAGGRTRVRYRTEITGPAADAAGPELGPAITGDFPAVLAALVRRAEG</sequence>
<comment type="caution">
    <text evidence="1">The sequence shown here is derived from an EMBL/GenBank/DDBJ whole genome shotgun (WGS) entry which is preliminary data.</text>
</comment>
<dbReference type="EMBL" id="JAANOU010000001">
    <property type="protein sequence ID" value="NIH79486.1"/>
    <property type="molecule type" value="Genomic_DNA"/>
</dbReference>
<reference evidence="1 2" key="1">
    <citation type="submission" date="2020-03" db="EMBL/GenBank/DDBJ databases">
        <title>Sequencing the genomes of 1000 actinobacteria strains.</title>
        <authorList>
            <person name="Klenk H.-P."/>
        </authorList>
    </citation>
    <scope>NUCLEOTIDE SEQUENCE [LARGE SCALE GENOMIC DNA]</scope>
    <source>
        <strain evidence="1 2">DSM 45668</strain>
    </source>
</reference>
<evidence type="ECO:0000313" key="2">
    <source>
        <dbReference type="Proteomes" id="UP000754495"/>
    </source>
</evidence>
<name>A0ABX0SRA3_9PSEU</name>
<dbReference type="SUPFAM" id="SSF55961">
    <property type="entry name" value="Bet v1-like"/>
    <property type="match status" value="1"/>
</dbReference>
<organism evidence="1 2">
    <name type="scientific">Amycolatopsis viridis</name>
    <dbReference type="NCBI Taxonomy" id="185678"/>
    <lineage>
        <taxon>Bacteria</taxon>
        <taxon>Bacillati</taxon>
        <taxon>Actinomycetota</taxon>
        <taxon>Actinomycetes</taxon>
        <taxon>Pseudonocardiales</taxon>
        <taxon>Pseudonocardiaceae</taxon>
        <taxon>Amycolatopsis</taxon>
    </lineage>
</organism>
<dbReference type="InterPro" id="IPR023393">
    <property type="entry name" value="START-like_dom_sf"/>
</dbReference>
<keyword evidence="2" id="KW-1185">Reference proteome</keyword>
<dbReference type="Gene3D" id="3.30.530.20">
    <property type="match status" value="1"/>
</dbReference>
<dbReference type="Pfam" id="PF10604">
    <property type="entry name" value="Polyketide_cyc2"/>
    <property type="match status" value="1"/>
</dbReference>
<gene>
    <name evidence="1" type="ORF">FHX46_002016</name>
</gene>
<dbReference type="Proteomes" id="UP000754495">
    <property type="component" value="Unassembled WGS sequence"/>
</dbReference>
<dbReference type="InterPro" id="IPR019587">
    <property type="entry name" value="Polyketide_cyclase/dehydratase"/>
</dbReference>
<accession>A0ABX0SRA3</accession>
<dbReference type="RefSeq" id="WP_167112711.1">
    <property type="nucleotide sequence ID" value="NZ_JAANOU010000001.1"/>
</dbReference>
<proteinExistence type="predicted"/>
<evidence type="ECO:0008006" key="3">
    <source>
        <dbReference type="Google" id="ProtNLM"/>
    </source>
</evidence>
<evidence type="ECO:0000313" key="1">
    <source>
        <dbReference type="EMBL" id="NIH79486.1"/>
    </source>
</evidence>
<protein>
    <recommendedName>
        <fullName evidence="3">Polyketide cyclase</fullName>
    </recommendedName>
</protein>